<feature type="chain" id="PRO_5040912594" evidence="1">
    <location>
        <begin position="23"/>
        <end position="321"/>
    </location>
</feature>
<dbReference type="Proteomes" id="UP001165124">
    <property type="component" value="Unassembled WGS sequence"/>
</dbReference>
<evidence type="ECO:0000256" key="1">
    <source>
        <dbReference type="SAM" id="SignalP"/>
    </source>
</evidence>
<protein>
    <submittedName>
        <fullName evidence="3">Glycine/betaine ABC transporter substrate-binding protein</fullName>
    </submittedName>
</protein>
<gene>
    <name evidence="3" type="ORF">Arub01_20010</name>
</gene>
<keyword evidence="1" id="KW-0732">Signal</keyword>
<feature type="signal peptide" evidence="1">
    <location>
        <begin position="1"/>
        <end position="22"/>
    </location>
</feature>
<dbReference type="AlphaFoldDB" id="A0A9W6PUC5"/>
<reference evidence="3" key="1">
    <citation type="submission" date="2023-02" db="EMBL/GenBank/DDBJ databases">
        <title>Actinomadura rubrobrunea NBRC 14622.</title>
        <authorList>
            <person name="Ichikawa N."/>
            <person name="Sato H."/>
            <person name="Tonouchi N."/>
        </authorList>
    </citation>
    <scope>NUCLEOTIDE SEQUENCE</scope>
    <source>
        <strain evidence="3">NBRC 14622</strain>
    </source>
</reference>
<sequence length="321" mass="33870">MRTTLRAIALAALAALPLGGCALGQSPGGDVAEGSLASKGSLDGVTLTVGSKEFTEQLVLCEITAVALESVGAQVKRSCGMSGSNTVRNALTGGSIDMYWEYTGTGWITHLKQTKPINDPRQQYEAVAKADLAQSGIRWLAPAPANNTYAIATTNEKAAELGVKTISDYAALAKKDAKQAAFCGAAEFFGRNDGWPGVKKTYGFDLPRSAVAELALGAIYSSIDKSSPCTFGEVFATDGRIKALGLTVLEDDKRFFAVYNPSLTVRKQVMDRSPQLADIIAPISAALDDEALRGLNAKVDVDGETPEQAARDWLRAKGFIG</sequence>
<accession>A0A9W6PUC5</accession>
<organism evidence="3 4">
    <name type="scientific">Actinomadura rubrobrunea</name>
    <dbReference type="NCBI Taxonomy" id="115335"/>
    <lineage>
        <taxon>Bacteria</taxon>
        <taxon>Bacillati</taxon>
        <taxon>Actinomycetota</taxon>
        <taxon>Actinomycetes</taxon>
        <taxon>Streptosporangiales</taxon>
        <taxon>Thermomonosporaceae</taxon>
        <taxon>Actinomadura</taxon>
    </lineage>
</organism>
<dbReference type="GO" id="GO:0043190">
    <property type="term" value="C:ATP-binding cassette (ABC) transporter complex"/>
    <property type="evidence" value="ECO:0007669"/>
    <property type="project" value="InterPro"/>
</dbReference>
<dbReference type="RefSeq" id="WP_067909115.1">
    <property type="nucleotide sequence ID" value="NZ_BSRZ01000003.1"/>
</dbReference>
<dbReference type="Gene3D" id="3.40.190.120">
    <property type="entry name" value="Osmoprotection protein (prox), domain 2"/>
    <property type="match status" value="1"/>
</dbReference>
<evidence type="ECO:0000313" key="3">
    <source>
        <dbReference type="EMBL" id="GLW63757.1"/>
    </source>
</evidence>
<feature type="domain" description="ABC-type glycine betaine transport system substrate-binding" evidence="2">
    <location>
        <begin position="46"/>
        <end position="315"/>
    </location>
</feature>
<proteinExistence type="predicted"/>
<dbReference type="InterPro" id="IPR007210">
    <property type="entry name" value="ABC_Gly_betaine_transp_sub-bd"/>
</dbReference>
<dbReference type="CDD" id="cd13611">
    <property type="entry name" value="PBP2_YehZ"/>
    <property type="match status" value="1"/>
</dbReference>
<dbReference type="Pfam" id="PF04069">
    <property type="entry name" value="OpuAC"/>
    <property type="match status" value="1"/>
</dbReference>
<dbReference type="SUPFAM" id="SSF53850">
    <property type="entry name" value="Periplasmic binding protein-like II"/>
    <property type="match status" value="1"/>
</dbReference>
<keyword evidence="4" id="KW-1185">Reference proteome</keyword>
<dbReference type="EMBL" id="BSRZ01000003">
    <property type="protein sequence ID" value="GLW63757.1"/>
    <property type="molecule type" value="Genomic_DNA"/>
</dbReference>
<evidence type="ECO:0000259" key="2">
    <source>
        <dbReference type="Pfam" id="PF04069"/>
    </source>
</evidence>
<dbReference type="GO" id="GO:0022857">
    <property type="term" value="F:transmembrane transporter activity"/>
    <property type="evidence" value="ECO:0007669"/>
    <property type="project" value="InterPro"/>
</dbReference>
<name>A0A9W6PUC5_9ACTN</name>
<evidence type="ECO:0000313" key="4">
    <source>
        <dbReference type="Proteomes" id="UP001165124"/>
    </source>
</evidence>
<dbReference type="Gene3D" id="3.40.190.10">
    <property type="entry name" value="Periplasmic binding protein-like II"/>
    <property type="match status" value="1"/>
</dbReference>
<comment type="caution">
    <text evidence="3">The sequence shown here is derived from an EMBL/GenBank/DDBJ whole genome shotgun (WGS) entry which is preliminary data.</text>
</comment>